<protein>
    <submittedName>
        <fullName evidence="7">Uncharacterized protein</fullName>
    </submittedName>
</protein>
<comment type="subcellular location">
    <subcellularLocation>
        <location evidence="1">Nucleus</location>
    </subcellularLocation>
</comment>
<keyword evidence="5" id="KW-0539">Nucleus</keyword>
<reference evidence="7 8" key="1">
    <citation type="submission" date="2015-10" db="EMBL/GenBank/DDBJ databases">
        <title>Genome analyses suggest a sexual origin of heterokaryosis in a supposedly ancient asexual fungus.</title>
        <authorList>
            <person name="Ropars J."/>
            <person name="Sedzielewska K."/>
            <person name="Noel J."/>
            <person name="Charron P."/>
            <person name="Farinelli L."/>
            <person name="Marton T."/>
            <person name="Kruger M."/>
            <person name="Pelin A."/>
            <person name="Brachmann A."/>
            <person name="Corradi N."/>
        </authorList>
    </citation>
    <scope>NUCLEOTIDE SEQUENCE [LARGE SCALE GENOMIC DNA]</scope>
    <source>
        <strain evidence="7 8">A4</strain>
    </source>
</reference>
<dbReference type="AlphaFoldDB" id="A0A2I1HLF5"/>
<dbReference type="GO" id="GO:0008270">
    <property type="term" value="F:zinc ion binding"/>
    <property type="evidence" value="ECO:0007669"/>
    <property type="project" value="UniProtKB-KW"/>
</dbReference>
<comment type="caution">
    <text evidence="7">The sequence shown here is derived from an EMBL/GenBank/DDBJ whole genome shotgun (WGS) entry which is preliminary data.</text>
</comment>
<proteinExistence type="predicted"/>
<evidence type="ECO:0000313" key="7">
    <source>
        <dbReference type="EMBL" id="PKY59703.1"/>
    </source>
</evidence>
<dbReference type="InterPro" id="IPR052035">
    <property type="entry name" value="ZnF_BED_domain_contain"/>
</dbReference>
<evidence type="ECO:0000256" key="5">
    <source>
        <dbReference type="ARBA" id="ARBA00023242"/>
    </source>
</evidence>
<keyword evidence="4" id="KW-0862">Zinc</keyword>
<evidence type="ECO:0000256" key="2">
    <source>
        <dbReference type="ARBA" id="ARBA00022723"/>
    </source>
</evidence>
<dbReference type="VEuPathDB" id="FungiDB:RhiirFUN_013795"/>
<feature type="non-terminal residue" evidence="7">
    <location>
        <position position="73"/>
    </location>
</feature>
<organism evidence="7 8">
    <name type="scientific">Rhizophagus irregularis</name>
    <dbReference type="NCBI Taxonomy" id="588596"/>
    <lineage>
        <taxon>Eukaryota</taxon>
        <taxon>Fungi</taxon>
        <taxon>Fungi incertae sedis</taxon>
        <taxon>Mucoromycota</taxon>
        <taxon>Glomeromycotina</taxon>
        <taxon>Glomeromycetes</taxon>
        <taxon>Glomerales</taxon>
        <taxon>Glomeraceae</taxon>
        <taxon>Rhizophagus</taxon>
    </lineage>
</organism>
<dbReference type="EMBL" id="LLXI01003160">
    <property type="protein sequence ID" value="PKY58748.1"/>
    <property type="molecule type" value="Genomic_DNA"/>
</dbReference>
<evidence type="ECO:0000256" key="3">
    <source>
        <dbReference type="ARBA" id="ARBA00022771"/>
    </source>
</evidence>
<dbReference type="VEuPathDB" id="FungiDB:FUN_015798"/>
<evidence type="ECO:0000256" key="4">
    <source>
        <dbReference type="ARBA" id="ARBA00022833"/>
    </source>
</evidence>
<evidence type="ECO:0000256" key="1">
    <source>
        <dbReference type="ARBA" id="ARBA00004123"/>
    </source>
</evidence>
<accession>A0A2I1HLF5</accession>
<evidence type="ECO:0000313" key="8">
    <source>
        <dbReference type="Proteomes" id="UP000234323"/>
    </source>
</evidence>
<evidence type="ECO:0000313" key="6">
    <source>
        <dbReference type="EMBL" id="PKY58748.1"/>
    </source>
</evidence>
<dbReference type="VEuPathDB" id="FungiDB:RhiirA1_371422"/>
<dbReference type="Proteomes" id="UP000234323">
    <property type="component" value="Unassembled WGS sequence"/>
</dbReference>
<dbReference type="PANTHER" id="PTHR46481:SF10">
    <property type="entry name" value="ZINC FINGER BED DOMAIN-CONTAINING PROTEIN 39"/>
    <property type="match status" value="1"/>
</dbReference>
<dbReference type="EMBL" id="LLXI01003715">
    <property type="protein sequence ID" value="PKY59703.1"/>
    <property type="molecule type" value="Genomic_DNA"/>
</dbReference>
<keyword evidence="2" id="KW-0479">Metal-binding</keyword>
<name>A0A2I1HLF5_9GLOM</name>
<keyword evidence="8" id="KW-1185">Reference proteome</keyword>
<gene>
    <name evidence="6" type="ORF">RhiirA4_302518</name>
    <name evidence="7" type="ORF">RhiirA4_309863</name>
</gene>
<dbReference type="GO" id="GO:0005634">
    <property type="term" value="C:nucleus"/>
    <property type="evidence" value="ECO:0007669"/>
    <property type="project" value="UniProtKB-SubCell"/>
</dbReference>
<sequence length="73" mass="8427">WVVVNDQPFTVVDDDHFKVMIKRLNREAIISSAVTIRKDIHQAFNDEQTSIQKELQNVPGQISFTLDAWTSKN</sequence>
<feature type="non-terminal residue" evidence="7">
    <location>
        <position position="1"/>
    </location>
</feature>
<dbReference type="SUPFAM" id="SSF140996">
    <property type="entry name" value="Hermes dimerisation domain"/>
    <property type="match status" value="1"/>
</dbReference>
<dbReference type="PANTHER" id="PTHR46481">
    <property type="entry name" value="ZINC FINGER BED DOMAIN-CONTAINING PROTEIN 4"/>
    <property type="match status" value="1"/>
</dbReference>
<keyword evidence="3" id="KW-0863">Zinc-finger</keyword>